<evidence type="ECO:0000256" key="1">
    <source>
        <dbReference type="SAM" id="Phobius"/>
    </source>
</evidence>
<organism evidence="2 3">
    <name type="scientific">Halodesulfovibrio marinisediminis DSM 17456</name>
    <dbReference type="NCBI Taxonomy" id="1121457"/>
    <lineage>
        <taxon>Bacteria</taxon>
        <taxon>Pseudomonadati</taxon>
        <taxon>Thermodesulfobacteriota</taxon>
        <taxon>Desulfovibrionia</taxon>
        <taxon>Desulfovibrionales</taxon>
        <taxon>Desulfovibrionaceae</taxon>
        <taxon>Halodesulfovibrio</taxon>
    </lineage>
</organism>
<reference evidence="3" key="1">
    <citation type="submission" date="2016-11" db="EMBL/GenBank/DDBJ databases">
        <authorList>
            <person name="Varghese N."/>
            <person name="Submissions S."/>
        </authorList>
    </citation>
    <scope>NUCLEOTIDE SEQUENCE [LARGE SCALE GENOMIC DNA]</scope>
    <source>
        <strain evidence="3">DSM 17456</strain>
    </source>
</reference>
<protein>
    <submittedName>
        <fullName evidence="2">Uncharacterized protein</fullName>
    </submittedName>
</protein>
<feature type="transmembrane region" description="Helical" evidence="1">
    <location>
        <begin position="107"/>
        <end position="125"/>
    </location>
</feature>
<keyword evidence="3" id="KW-1185">Reference proteome</keyword>
<name>A0A1N6I401_9BACT</name>
<sequence>MFDAYERLPEWLRWLLLIPLFFGIMYAFSLIFRLLSIHLAGAFIYDRVFAPLAGGAMLVFVATRLIPRAKLLTAYVLCCFWLPLFTLSTLSVFFNTPTDGNLTRNDLVQGAFALIGSLAATIQAHKKYRKR</sequence>
<dbReference type="RefSeq" id="WP_074217173.1">
    <property type="nucleotide sequence ID" value="NZ_FSRG01000006.1"/>
</dbReference>
<dbReference type="OrthoDB" id="9854217at2"/>
<keyword evidence="1" id="KW-1133">Transmembrane helix</keyword>
<accession>A0A1N6I401</accession>
<proteinExistence type="predicted"/>
<keyword evidence="1" id="KW-0812">Transmembrane</keyword>
<keyword evidence="1" id="KW-0472">Membrane</keyword>
<dbReference type="EMBL" id="FSRG01000006">
    <property type="protein sequence ID" value="SIO26767.1"/>
    <property type="molecule type" value="Genomic_DNA"/>
</dbReference>
<gene>
    <name evidence="2" type="ORF">SAMN02745161_2397</name>
</gene>
<evidence type="ECO:0000313" key="2">
    <source>
        <dbReference type="EMBL" id="SIO26767.1"/>
    </source>
</evidence>
<feature type="transmembrane region" description="Helical" evidence="1">
    <location>
        <begin position="12"/>
        <end position="36"/>
    </location>
</feature>
<feature type="transmembrane region" description="Helical" evidence="1">
    <location>
        <begin position="74"/>
        <end position="95"/>
    </location>
</feature>
<evidence type="ECO:0000313" key="3">
    <source>
        <dbReference type="Proteomes" id="UP000184694"/>
    </source>
</evidence>
<dbReference type="Proteomes" id="UP000184694">
    <property type="component" value="Unassembled WGS sequence"/>
</dbReference>
<dbReference type="AlphaFoldDB" id="A0A1N6I401"/>
<feature type="transmembrane region" description="Helical" evidence="1">
    <location>
        <begin position="48"/>
        <end position="67"/>
    </location>
</feature>